<reference evidence="2" key="1">
    <citation type="submission" date="2021-07" db="EMBL/GenBank/DDBJ databases">
        <title>Zhongshania sp. CAU 1632 isolated from seawater.</title>
        <authorList>
            <person name="Kim W."/>
        </authorList>
    </citation>
    <scope>NUCLEOTIDE SEQUENCE</scope>
    <source>
        <strain evidence="2">CAU 1632</strain>
    </source>
</reference>
<dbReference type="PROSITE" id="PS51257">
    <property type="entry name" value="PROKAR_LIPOPROTEIN"/>
    <property type="match status" value="1"/>
</dbReference>
<comment type="caution">
    <text evidence="2">The sequence shown here is derived from an EMBL/GenBank/DDBJ whole genome shotgun (WGS) entry which is preliminary data.</text>
</comment>
<dbReference type="EMBL" id="JAHWDQ010000005">
    <property type="protein sequence ID" value="MBW2942466.1"/>
    <property type="molecule type" value="Genomic_DNA"/>
</dbReference>
<feature type="chain" id="PRO_5046308141" evidence="1">
    <location>
        <begin position="19"/>
        <end position="1090"/>
    </location>
</feature>
<keyword evidence="1" id="KW-0732">Signal</keyword>
<sequence length="1090" mass="119580">MKNRIFTLMMAAVLAACATTGDETISSSTKKSPYPPAAALSPVQDGEALLQRNDDVFTLYLFVDYLHAGGDMGVALNGFPSTLALQLNNVMVGNFLTGQAIKLELLPNQDYSFAVKNTFFGKDSGKTELPLKTGGAGEWAAWTSTDPLFVGNEPKLEALSWDEVRDKAKKEYTFVEPYIARAALALKPSSIPARLKDCSQTDDAALCQSGLISEMPASLRSGDVSEIVAAILDDGATPLVAAASGGLPAAKSLTTAPLPAAPATTGINYEDPLFQPLSGIDLSQYKSAGDGLLLIGRKGEYELLLTEPGARYEVYRDTAGAPGPKGRKFYSGYLLRWKKNQGEPMPYIGRLTMYGKDGSRAVYTGAFSALYYEEHWLSQTLANARLFKQGIEERYDSAKVLTRKRYLINRYHTYYNKYDEYRDYLASTELTDRKILLTSAEGKKRAIYTEVSGLPGFEFVLPAPEQLTSLASWKTDRGLFTREYSLFDLFKSRGINADRLLLRPFEPTQTKSNVYETTGPRHAWINKGQSAFVYSAMTGKTYLQAYQKAPALTLPELKEIVINGQLSVNQQCLGKTQGMVVLSGQCDPNTPQFPLTVMTQLSATQYVINVWSDIDRRSVYLLTGGQFPKEEFYRWSVDAFMIEQAVESEVTLTALATGKDSFSDKLVQFASQGRDQQSCSKMVAAVTDAEKALSFDPDIERRLSKYEYVLDDFWGDMGAAINRISVKHTPVTDFKEYVWDDLVGMEKDVAQRLDTLNRYKDVNNSACQPDSESMGQLVTALSDFKQDLSDLLDQLDRSYYKQASDLSNDIYYWSNRLEEAKRNAALAQFLGKLQSSLNADRVAKKAQRESMDRSIAAARKSVDDQIADVKARNAVYLASQHSVVKQPANTIIVPVAMPSKSLDTTGGGSVYINGKVSNRLSTKDAIAQAQAKTKRLEDERQANVMGAGSSSVAAAAASVVNTTKGGGDGGAAVCVATGRNGNNINTDLAYVYTFDRNITPLKADGLARQLHAAEHNTTPSCERNDANQIGALVVVVWQGKDYSGATKRTYGMGFGQSIGAAELDAVKNLANRNWSWSSSMGYKVEFAKQY</sequence>
<evidence type="ECO:0000313" key="3">
    <source>
        <dbReference type="Proteomes" id="UP001166291"/>
    </source>
</evidence>
<gene>
    <name evidence="2" type="ORF">KXJ70_16840</name>
</gene>
<feature type="signal peptide" evidence="1">
    <location>
        <begin position="1"/>
        <end position="18"/>
    </location>
</feature>
<dbReference type="RefSeq" id="WP_219044706.1">
    <property type="nucleotide sequence ID" value="NZ_JAHWDQ010000005.1"/>
</dbReference>
<organism evidence="2 3">
    <name type="scientific">Zhongshania aquimaris</name>
    <dbReference type="NCBI Taxonomy" id="2857107"/>
    <lineage>
        <taxon>Bacteria</taxon>
        <taxon>Pseudomonadati</taxon>
        <taxon>Pseudomonadota</taxon>
        <taxon>Gammaproteobacteria</taxon>
        <taxon>Cellvibrionales</taxon>
        <taxon>Spongiibacteraceae</taxon>
        <taxon>Zhongshania</taxon>
    </lineage>
</organism>
<protein>
    <submittedName>
        <fullName evidence="2">Uncharacterized protein</fullName>
    </submittedName>
</protein>
<proteinExistence type="predicted"/>
<dbReference type="Proteomes" id="UP001166291">
    <property type="component" value="Unassembled WGS sequence"/>
</dbReference>
<evidence type="ECO:0000313" key="2">
    <source>
        <dbReference type="EMBL" id="MBW2942466.1"/>
    </source>
</evidence>
<keyword evidence="3" id="KW-1185">Reference proteome</keyword>
<name>A0ABS6VW09_9GAMM</name>
<accession>A0ABS6VW09</accession>
<evidence type="ECO:0000256" key="1">
    <source>
        <dbReference type="SAM" id="SignalP"/>
    </source>
</evidence>